<feature type="transmembrane region" description="Helical" evidence="9">
    <location>
        <begin position="145"/>
        <end position="168"/>
    </location>
</feature>
<feature type="domain" description="Histidine kinase" evidence="10">
    <location>
        <begin position="229"/>
        <end position="426"/>
    </location>
</feature>
<comment type="catalytic activity">
    <reaction evidence="1">
        <text>ATP + protein L-histidine = ADP + protein N-phospho-L-histidine.</text>
        <dbReference type="EC" id="2.7.13.3"/>
    </reaction>
</comment>
<keyword evidence="4" id="KW-0808">Transferase</keyword>
<dbReference type="EMBL" id="JADQDK010000001">
    <property type="protein sequence ID" value="MBW0133195.1"/>
    <property type="molecule type" value="Genomic_DNA"/>
</dbReference>
<keyword evidence="9" id="KW-0472">Membrane</keyword>
<evidence type="ECO:0000256" key="3">
    <source>
        <dbReference type="ARBA" id="ARBA00022553"/>
    </source>
</evidence>
<keyword evidence="6 12" id="KW-0418">Kinase</keyword>
<evidence type="ECO:0000256" key="4">
    <source>
        <dbReference type="ARBA" id="ARBA00022679"/>
    </source>
</evidence>
<dbReference type="Pfam" id="PF02518">
    <property type="entry name" value="HATPase_c"/>
    <property type="match status" value="1"/>
</dbReference>
<reference evidence="12 13" key="1">
    <citation type="submission" date="2020-11" db="EMBL/GenBank/DDBJ databases">
        <title>Pseudonocardia abyssalis sp. nov. and Pseudonocardia oceani sp. nov., description and phylogenomic analysis of two novel actinomycetes isolated from the deep Southern Ocean.</title>
        <authorList>
            <person name="Parra J."/>
        </authorList>
    </citation>
    <scope>NUCLEOTIDE SEQUENCE [LARGE SCALE GENOMIC DNA]</scope>
    <source>
        <strain evidence="12 13">KRD-168</strain>
    </source>
</reference>
<keyword evidence="7 9" id="KW-1133">Transmembrane helix</keyword>
<name>A0ABS6ULR4_9PSEU</name>
<dbReference type="Proteomes" id="UP000694287">
    <property type="component" value="Unassembled WGS sequence"/>
</dbReference>
<evidence type="ECO:0000256" key="5">
    <source>
        <dbReference type="ARBA" id="ARBA00022692"/>
    </source>
</evidence>
<evidence type="ECO:0000313" key="13">
    <source>
        <dbReference type="Proteomes" id="UP000694287"/>
    </source>
</evidence>
<dbReference type="InterPro" id="IPR050428">
    <property type="entry name" value="TCS_sensor_his_kinase"/>
</dbReference>
<dbReference type="PROSITE" id="PS50885">
    <property type="entry name" value="HAMP"/>
    <property type="match status" value="1"/>
</dbReference>
<evidence type="ECO:0000259" key="10">
    <source>
        <dbReference type="PROSITE" id="PS50109"/>
    </source>
</evidence>
<feature type="domain" description="HAMP" evidence="11">
    <location>
        <begin position="169"/>
        <end position="221"/>
    </location>
</feature>
<gene>
    <name evidence="12" type="ORF">I4I81_02845</name>
</gene>
<feature type="transmembrane region" description="Helical" evidence="9">
    <location>
        <begin position="5"/>
        <end position="28"/>
    </location>
</feature>
<dbReference type="InterPro" id="IPR005467">
    <property type="entry name" value="His_kinase_dom"/>
</dbReference>
<dbReference type="RefSeq" id="WP_218603488.1">
    <property type="nucleotide sequence ID" value="NZ_JADQDJ010000132.1"/>
</dbReference>
<dbReference type="InterPro" id="IPR003660">
    <property type="entry name" value="HAMP_dom"/>
</dbReference>
<dbReference type="CDD" id="cd00082">
    <property type="entry name" value="HisKA"/>
    <property type="match status" value="1"/>
</dbReference>
<dbReference type="SMART" id="SM00387">
    <property type="entry name" value="HATPase_c"/>
    <property type="match status" value="1"/>
</dbReference>
<organism evidence="12 13">
    <name type="scientific">Pseudonocardia abyssalis</name>
    <dbReference type="NCBI Taxonomy" id="2792008"/>
    <lineage>
        <taxon>Bacteria</taxon>
        <taxon>Bacillati</taxon>
        <taxon>Actinomycetota</taxon>
        <taxon>Actinomycetes</taxon>
        <taxon>Pseudonocardiales</taxon>
        <taxon>Pseudonocardiaceae</taxon>
        <taxon>Pseudonocardia</taxon>
    </lineage>
</organism>
<evidence type="ECO:0000313" key="12">
    <source>
        <dbReference type="EMBL" id="MBW0133195.1"/>
    </source>
</evidence>
<dbReference type="PANTHER" id="PTHR45436">
    <property type="entry name" value="SENSOR HISTIDINE KINASE YKOH"/>
    <property type="match status" value="1"/>
</dbReference>
<keyword evidence="5 9" id="KW-0812">Transmembrane</keyword>
<dbReference type="PANTHER" id="PTHR45436:SF5">
    <property type="entry name" value="SENSOR HISTIDINE KINASE TRCS"/>
    <property type="match status" value="1"/>
</dbReference>
<evidence type="ECO:0000256" key="6">
    <source>
        <dbReference type="ARBA" id="ARBA00022777"/>
    </source>
</evidence>
<evidence type="ECO:0000256" key="7">
    <source>
        <dbReference type="ARBA" id="ARBA00022989"/>
    </source>
</evidence>
<evidence type="ECO:0000256" key="8">
    <source>
        <dbReference type="ARBA" id="ARBA00023012"/>
    </source>
</evidence>
<proteinExistence type="predicted"/>
<dbReference type="GO" id="GO:0016301">
    <property type="term" value="F:kinase activity"/>
    <property type="evidence" value="ECO:0007669"/>
    <property type="project" value="UniProtKB-KW"/>
</dbReference>
<keyword evidence="8" id="KW-0902">Two-component regulatory system</keyword>
<evidence type="ECO:0000256" key="9">
    <source>
        <dbReference type="SAM" id="Phobius"/>
    </source>
</evidence>
<sequence>MRRRILLTAVAVCALGIAVLFVPFSLLVRDQSRAEDLLELQRMAAVAAHRIPDPAFGVIEMPQLGDGESEHFYAVYDRAGRRVAGDGPATADPVVAAALTQTAAAGVIGDEIIGAVALGPGGGEVTGAVRVTEPLAESFARTRDAIAGILGLALAAIAIAAVAGSWLFRRLLLPLDRLRSAAGRLGDGDFTVTAPRSGLPELDQVAAAVDSAAERIGRLVERERAFSADASHQLKTPLAAAKVVVETELMVPRADRTAVLHETLEALDRMTATVTQLLTLARDDHSARAPIPVDRLLTDAEQRWASAFHRAGRRLHVDDGAGVDVHASATALAHVLDVLLDNALHHGAGSVALAARRVAQGVVVTVADTGSVARSADQMFHRRQPGAGGTGIGLALARTLADAEGARLRLQEPDPTTFELLLPTSPASPIQRRA</sequence>
<accession>A0ABS6ULR4</accession>
<comment type="caution">
    <text evidence="12">The sequence shown here is derived from an EMBL/GenBank/DDBJ whole genome shotgun (WGS) entry which is preliminary data.</text>
</comment>
<dbReference type="Pfam" id="PF00672">
    <property type="entry name" value="HAMP"/>
    <property type="match status" value="1"/>
</dbReference>
<keyword evidence="3" id="KW-0597">Phosphoprotein</keyword>
<dbReference type="Pfam" id="PF00512">
    <property type="entry name" value="HisKA"/>
    <property type="match status" value="1"/>
</dbReference>
<dbReference type="SMART" id="SM00304">
    <property type="entry name" value="HAMP"/>
    <property type="match status" value="1"/>
</dbReference>
<dbReference type="PROSITE" id="PS50109">
    <property type="entry name" value="HIS_KIN"/>
    <property type="match status" value="1"/>
</dbReference>
<dbReference type="InterPro" id="IPR003594">
    <property type="entry name" value="HATPase_dom"/>
</dbReference>
<dbReference type="EC" id="2.7.13.3" evidence="2"/>
<keyword evidence="13" id="KW-1185">Reference proteome</keyword>
<evidence type="ECO:0000256" key="2">
    <source>
        <dbReference type="ARBA" id="ARBA00012438"/>
    </source>
</evidence>
<evidence type="ECO:0000259" key="11">
    <source>
        <dbReference type="PROSITE" id="PS50885"/>
    </source>
</evidence>
<dbReference type="SMART" id="SM00388">
    <property type="entry name" value="HisKA"/>
    <property type="match status" value="1"/>
</dbReference>
<evidence type="ECO:0000256" key="1">
    <source>
        <dbReference type="ARBA" id="ARBA00000085"/>
    </source>
</evidence>
<dbReference type="InterPro" id="IPR003661">
    <property type="entry name" value="HisK_dim/P_dom"/>
</dbReference>
<protein>
    <recommendedName>
        <fullName evidence="2">histidine kinase</fullName>
        <ecNumber evidence="2">2.7.13.3</ecNumber>
    </recommendedName>
</protein>